<dbReference type="AlphaFoldDB" id="A0A7S4DS73"/>
<dbReference type="EMBL" id="HBIV01026328">
    <property type="protein sequence ID" value="CAE0667258.1"/>
    <property type="molecule type" value="Transcribed_RNA"/>
</dbReference>
<evidence type="ECO:0000256" key="1">
    <source>
        <dbReference type="SAM" id="Phobius"/>
    </source>
</evidence>
<dbReference type="CDD" id="cd07727">
    <property type="entry name" value="YmaE-like_MBL-fold"/>
    <property type="match status" value="1"/>
</dbReference>
<keyword evidence="1" id="KW-0472">Membrane</keyword>
<feature type="domain" description="Metallo-beta-lactamase" evidence="2">
    <location>
        <begin position="183"/>
        <end position="336"/>
    </location>
</feature>
<dbReference type="Pfam" id="PF14597">
    <property type="entry name" value="Lactamase_B_5"/>
    <property type="match status" value="1"/>
</dbReference>
<dbReference type="InterPro" id="IPR001279">
    <property type="entry name" value="Metallo-B-lactamas"/>
</dbReference>
<name>A0A7S4DS73_9EUKA</name>
<dbReference type="SUPFAM" id="SSF56281">
    <property type="entry name" value="Metallo-hydrolase/oxidoreductase"/>
    <property type="match status" value="1"/>
</dbReference>
<feature type="transmembrane region" description="Helical" evidence="1">
    <location>
        <begin position="9"/>
        <end position="28"/>
    </location>
</feature>
<reference evidence="3" key="1">
    <citation type="submission" date="2021-01" db="EMBL/GenBank/DDBJ databases">
        <authorList>
            <person name="Corre E."/>
            <person name="Pelletier E."/>
            <person name="Niang G."/>
            <person name="Scheremetjew M."/>
            <person name="Finn R."/>
            <person name="Kale V."/>
            <person name="Holt S."/>
            <person name="Cochrane G."/>
            <person name="Meng A."/>
            <person name="Brown T."/>
            <person name="Cohen L."/>
        </authorList>
    </citation>
    <scope>NUCLEOTIDE SEQUENCE</scope>
    <source>
        <strain evidence="3">CCCM811</strain>
    </source>
</reference>
<accession>A0A7S4DS73</accession>
<dbReference type="Gene3D" id="3.60.15.10">
    <property type="entry name" value="Ribonuclease Z/Hydroxyacylglutathione hydrolase-like"/>
    <property type="match status" value="1"/>
</dbReference>
<evidence type="ECO:0000313" key="3">
    <source>
        <dbReference type="EMBL" id="CAE0667258.1"/>
    </source>
</evidence>
<dbReference type="Gene3D" id="3.30.70.20">
    <property type="match status" value="1"/>
</dbReference>
<dbReference type="SMART" id="SM00849">
    <property type="entry name" value="Lactamase_B"/>
    <property type="match status" value="1"/>
</dbReference>
<dbReference type="InterPro" id="IPR036866">
    <property type="entry name" value="RibonucZ/Hydroxyglut_hydro"/>
</dbReference>
<evidence type="ECO:0000259" key="2">
    <source>
        <dbReference type="SMART" id="SM00849"/>
    </source>
</evidence>
<keyword evidence="1" id="KW-0812">Transmembrane</keyword>
<dbReference type="PANTHER" id="PTHR42773:SF1">
    <property type="entry name" value="METALLO-BETA-LACTAMASE FAMILY PROTEIN"/>
    <property type="match status" value="1"/>
</dbReference>
<sequence>MQRAPRRALLPPAVAAGTCLFLILLYVYPSHDGLSSALRPAASSFLRRLGQTGSSKSLPPVRHVASCRVQSTATTRAATFPRRTENVEGDFFVDSSCIDCDTCRWMAPGVFSRIGDMSAVHKQPETEEQRIEALKALLSCPTASIRTESTPKDIKKAHEALPDPIDATEGVYHCGYHTEKSFAAASYLIRRPEGNVLVDSPRFTPALAKRLESLGGVKYMFLTHVDDIGDHEKFAEHFNCERVMHVGDFPRDPTLCDAIEKPFDGEDDYELTSDLKIIPVPGHTTGSCALLYKDKFLFTGDHMSLSRATDYQHLGSNPRFCFYSWEKQIESVDKLRR</sequence>
<organism evidence="3">
    <name type="scientific">Lotharella globosa</name>
    <dbReference type="NCBI Taxonomy" id="91324"/>
    <lineage>
        <taxon>Eukaryota</taxon>
        <taxon>Sar</taxon>
        <taxon>Rhizaria</taxon>
        <taxon>Cercozoa</taxon>
        <taxon>Chlorarachniophyceae</taxon>
        <taxon>Lotharella</taxon>
    </lineage>
</organism>
<keyword evidence="1" id="KW-1133">Transmembrane helix</keyword>
<gene>
    <name evidence="3" type="ORF">LGLO00237_LOCUS18879</name>
</gene>
<dbReference type="SUPFAM" id="SSF54862">
    <property type="entry name" value="4Fe-4S ferredoxins"/>
    <property type="match status" value="1"/>
</dbReference>
<dbReference type="Pfam" id="PF13370">
    <property type="entry name" value="Fer4_13"/>
    <property type="match status" value="1"/>
</dbReference>
<protein>
    <recommendedName>
        <fullName evidence="2">Metallo-beta-lactamase domain-containing protein</fullName>
    </recommendedName>
</protein>
<proteinExistence type="predicted"/>
<dbReference type="PANTHER" id="PTHR42773">
    <property type="entry name" value="METALLO-BETA-LACTAMASE-RELATED"/>
    <property type="match status" value="1"/>
</dbReference>